<dbReference type="Proteomes" id="UP000887565">
    <property type="component" value="Unplaced"/>
</dbReference>
<proteinExistence type="predicted"/>
<keyword evidence="1" id="KW-1185">Reference proteome</keyword>
<protein>
    <submittedName>
        <fullName evidence="2">Uncharacterized protein</fullName>
    </submittedName>
</protein>
<organism evidence="1 2">
    <name type="scientific">Romanomermis culicivorax</name>
    <name type="common">Nematode worm</name>
    <dbReference type="NCBI Taxonomy" id="13658"/>
    <lineage>
        <taxon>Eukaryota</taxon>
        <taxon>Metazoa</taxon>
        <taxon>Ecdysozoa</taxon>
        <taxon>Nematoda</taxon>
        <taxon>Enoplea</taxon>
        <taxon>Dorylaimia</taxon>
        <taxon>Mermithida</taxon>
        <taxon>Mermithoidea</taxon>
        <taxon>Mermithidae</taxon>
        <taxon>Romanomermis</taxon>
    </lineage>
</organism>
<sequence length="77" mass="9339">QKFIFQTSGKLRTREKIVKIDREYNLRQILIEVLSIWLYPLLATNRFIKSSRYYIQFRLELVVFGMEKNVEANLDKL</sequence>
<dbReference type="WBParaSite" id="nRc.2.0.1.t38319-RA">
    <property type="protein sequence ID" value="nRc.2.0.1.t38319-RA"/>
    <property type="gene ID" value="nRc.2.0.1.g38319"/>
</dbReference>
<reference evidence="2" key="1">
    <citation type="submission" date="2022-11" db="UniProtKB">
        <authorList>
            <consortium name="WormBaseParasite"/>
        </authorList>
    </citation>
    <scope>IDENTIFICATION</scope>
</reference>
<evidence type="ECO:0000313" key="1">
    <source>
        <dbReference type="Proteomes" id="UP000887565"/>
    </source>
</evidence>
<accession>A0A915KKF0</accession>
<dbReference type="AlphaFoldDB" id="A0A915KKF0"/>
<name>A0A915KKF0_ROMCU</name>
<evidence type="ECO:0000313" key="2">
    <source>
        <dbReference type="WBParaSite" id="nRc.2.0.1.t38319-RA"/>
    </source>
</evidence>